<evidence type="ECO:0000256" key="2">
    <source>
        <dbReference type="PIRNR" id="PIRNR016661"/>
    </source>
</evidence>
<dbReference type="OrthoDB" id="9803495at2"/>
<feature type="transmembrane region" description="Helical" evidence="3">
    <location>
        <begin position="21"/>
        <end position="43"/>
    </location>
</feature>
<dbReference type="Pfam" id="PF02632">
    <property type="entry name" value="BioY"/>
    <property type="match status" value="1"/>
</dbReference>
<keyword evidence="2" id="KW-1003">Cell membrane</keyword>
<keyword evidence="2 3" id="KW-0472">Membrane</keyword>
<dbReference type="EMBL" id="FOZL01000001">
    <property type="protein sequence ID" value="SFS16978.1"/>
    <property type="molecule type" value="Genomic_DNA"/>
</dbReference>
<reference evidence="4 5" key="1">
    <citation type="submission" date="2016-10" db="EMBL/GenBank/DDBJ databases">
        <authorList>
            <person name="de Groot N.N."/>
        </authorList>
    </citation>
    <scope>NUCLEOTIDE SEQUENCE [LARGE SCALE GENOMIC DNA]</scope>
    <source>
        <strain evidence="4 5">DSM 21001</strain>
    </source>
</reference>
<dbReference type="PANTHER" id="PTHR34295:SF1">
    <property type="entry name" value="BIOTIN TRANSPORTER BIOY"/>
    <property type="match status" value="1"/>
</dbReference>
<feature type="transmembrane region" description="Helical" evidence="3">
    <location>
        <begin position="173"/>
        <end position="195"/>
    </location>
</feature>
<accession>A0A1I6MN04</accession>
<dbReference type="InterPro" id="IPR003784">
    <property type="entry name" value="BioY"/>
</dbReference>
<comment type="subcellular location">
    <subcellularLocation>
        <location evidence="2">Cell membrane</location>
        <topology evidence="2">Multi-pass membrane protein</topology>
    </subcellularLocation>
</comment>
<protein>
    <recommendedName>
        <fullName evidence="2">Biotin transporter</fullName>
    </recommendedName>
</protein>
<keyword evidence="3" id="KW-1133">Transmembrane helix</keyword>
<dbReference type="RefSeq" id="WP_089840157.1">
    <property type="nucleotide sequence ID" value="NZ_FOZL01000001.1"/>
</dbReference>
<feature type="transmembrane region" description="Helical" evidence="3">
    <location>
        <begin position="137"/>
        <end position="161"/>
    </location>
</feature>
<evidence type="ECO:0000313" key="4">
    <source>
        <dbReference type="EMBL" id="SFS16978.1"/>
    </source>
</evidence>
<proteinExistence type="inferred from homology"/>
<dbReference type="Gene3D" id="1.10.1760.20">
    <property type="match status" value="1"/>
</dbReference>
<organism evidence="4 5">
    <name type="scientific">Granulicella pectinivorans</name>
    <dbReference type="NCBI Taxonomy" id="474950"/>
    <lineage>
        <taxon>Bacteria</taxon>
        <taxon>Pseudomonadati</taxon>
        <taxon>Acidobacteriota</taxon>
        <taxon>Terriglobia</taxon>
        <taxon>Terriglobales</taxon>
        <taxon>Acidobacteriaceae</taxon>
        <taxon>Granulicella</taxon>
    </lineage>
</organism>
<sequence>MNSAASQTVVLSPAKPFHETLAGQALLAVAGSAFVAVCARLAVPLPFTPVPLSLVTFGVLLVGLSLGPVVAFSAMVLYLIEGASGLPVFSPAGPGGLLQLFGTNGGYLFSYPLAAAAAGAIVTLARKSPRVDASATLRYASAAVAGTVGAAFFFLVGATWLASYLHLSTTTAMHMGVVPFLPGEVIKVAAAAGLYSAGRTLSRS</sequence>
<evidence type="ECO:0000313" key="5">
    <source>
        <dbReference type="Proteomes" id="UP000199024"/>
    </source>
</evidence>
<gene>
    <name evidence="4" type="ORF">SAMN05421771_3017</name>
</gene>
<dbReference type="GO" id="GO:0005886">
    <property type="term" value="C:plasma membrane"/>
    <property type="evidence" value="ECO:0007669"/>
    <property type="project" value="UniProtKB-SubCell"/>
</dbReference>
<dbReference type="PIRSF" id="PIRSF016661">
    <property type="entry name" value="BioY"/>
    <property type="match status" value="1"/>
</dbReference>
<dbReference type="PANTHER" id="PTHR34295">
    <property type="entry name" value="BIOTIN TRANSPORTER BIOY"/>
    <property type="match status" value="1"/>
</dbReference>
<evidence type="ECO:0000256" key="3">
    <source>
        <dbReference type="SAM" id="Phobius"/>
    </source>
</evidence>
<name>A0A1I6MN04_9BACT</name>
<dbReference type="AlphaFoldDB" id="A0A1I6MN04"/>
<evidence type="ECO:0000256" key="1">
    <source>
        <dbReference type="ARBA" id="ARBA00010692"/>
    </source>
</evidence>
<feature type="transmembrane region" description="Helical" evidence="3">
    <location>
        <begin position="107"/>
        <end position="125"/>
    </location>
</feature>
<comment type="similarity">
    <text evidence="1 2">Belongs to the BioY family.</text>
</comment>
<keyword evidence="3" id="KW-0812">Transmembrane</keyword>
<keyword evidence="5" id="KW-1185">Reference proteome</keyword>
<dbReference type="GO" id="GO:0015225">
    <property type="term" value="F:biotin transmembrane transporter activity"/>
    <property type="evidence" value="ECO:0007669"/>
    <property type="project" value="UniProtKB-UniRule"/>
</dbReference>
<dbReference type="STRING" id="474950.SAMN05421771_3017"/>
<feature type="transmembrane region" description="Helical" evidence="3">
    <location>
        <begin position="55"/>
        <end position="80"/>
    </location>
</feature>
<dbReference type="Proteomes" id="UP000199024">
    <property type="component" value="Unassembled WGS sequence"/>
</dbReference>
<keyword evidence="2" id="KW-0813">Transport</keyword>